<keyword evidence="2" id="KW-1133">Transmembrane helix</keyword>
<proteinExistence type="predicted"/>
<feature type="transmembrane region" description="Helical" evidence="2">
    <location>
        <begin position="166"/>
        <end position="192"/>
    </location>
</feature>
<evidence type="ECO:0000313" key="4">
    <source>
        <dbReference type="EMBL" id="KIK98761.1"/>
    </source>
</evidence>
<feature type="transmembrane region" description="Helical" evidence="2">
    <location>
        <begin position="68"/>
        <end position="90"/>
    </location>
</feature>
<dbReference type="HOGENOM" id="CLU_074873_1_0_1"/>
<dbReference type="OrthoDB" id="5597489at2759"/>
<dbReference type="InterPro" id="IPR056136">
    <property type="entry name" value="DUF7719"/>
</dbReference>
<reference evidence="4 5" key="1">
    <citation type="submission" date="2014-04" db="EMBL/GenBank/DDBJ databases">
        <authorList>
            <consortium name="DOE Joint Genome Institute"/>
            <person name="Kuo A."/>
            <person name="Kohler A."/>
            <person name="Jargeat P."/>
            <person name="Nagy L.G."/>
            <person name="Floudas D."/>
            <person name="Copeland A."/>
            <person name="Barry K.W."/>
            <person name="Cichocki N."/>
            <person name="Veneault-Fourrey C."/>
            <person name="LaButti K."/>
            <person name="Lindquist E.A."/>
            <person name="Lipzen A."/>
            <person name="Lundell T."/>
            <person name="Morin E."/>
            <person name="Murat C."/>
            <person name="Sun H."/>
            <person name="Tunlid A."/>
            <person name="Henrissat B."/>
            <person name="Grigoriev I.V."/>
            <person name="Hibbett D.S."/>
            <person name="Martin F."/>
            <person name="Nordberg H.P."/>
            <person name="Cantor M.N."/>
            <person name="Hua S.X."/>
        </authorList>
    </citation>
    <scope>NUCLEOTIDE SEQUENCE [LARGE SCALE GENOMIC DNA]</scope>
    <source>
        <strain evidence="4 5">Ve08.2h10</strain>
    </source>
</reference>
<dbReference type="Proteomes" id="UP000054538">
    <property type="component" value="Unassembled WGS sequence"/>
</dbReference>
<keyword evidence="2" id="KW-0812">Transmembrane</keyword>
<protein>
    <recommendedName>
        <fullName evidence="3">DUF7719 domain-containing protein</fullName>
    </recommendedName>
</protein>
<dbReference type="Pfam" id="PF24841">
    <property type="entry name" value="DUF7719"/>
    <property type="match status" value="1"/>
</dbReference>
<evidence type="ECO:0000313" key="5">
    <source>
        <dbReference type="Proteomes" id="UP000054538"/>
    </source>
</evidence>
<dbReference type="EMBL" id="KN824882">
    <property type="protein sequence ID" value="KIK98761.1"/>
    <property type="molecule type" value="Genomic_DNA"/>
</dbReference>
<evidence type="ECO:0000256" key="2">
    <source>
        <dbReference type="SAM" id="Phobius"/>
    </source>
</evidence>
<feature type="transmembrane region" description="Helical" evidence="2">
    <location>
        <begin position="127"/>
        <end position="146"/>
    </location>
</feature>
<keyword evidence="2" id="KW-0472">Membrane</keyword>
<keyword evidence="5" id="KW-1185">Reference proteome</keyword>
<feature type="region of interest" description="Disordered" evidence="1">
    <location>
        <begin position="40"/>
        <end position="59"/>
    </location>
</feature>
<gene>
    <name evidence="4" type="ORF">PAXRUDRAFT_823544</name>
</gene>
<evidence type="ECO:0000259" key="3">
    <source>
        <dbReference type="Pfam" id="PF24841"/>
    </source>
</evidence>
<dbReference type="PANTHER" id="PTHR37846:SF1">
    <property type="entry name" value="DEACETYLASE-LIKE PROTEIN"/>
    <property type="match status" value="1"/>
</dbReference>
<name>A0A0D0E3I1_9AGAM</name>
<feature type="domain" description="DUF7719" evidence="3">
    <location>
        <begin position="130"/>
        <end position="196"/>
    </location>
</feature>
<feature type="compositionally biased region" description="Polar residues" evidence="1">
    <location>
        <begin position="40"/>
        <end position="55"/>
    </location>
</feature>
<dbReference type="AlphaFoldDB" id="A0A0D0E3I1"/>
<evidence type="ECO:0000256" key="1">
    <source>
        <dbReference type="SAM" id="MobiDB-lite"/>
    </source>
</evidence>
<accession>A0A0D0E3I1</accession>
<dbReference type="STRING" id="930991.A0A0D0E3I1"/>
<dbReference type="PANTHER" id="PTHR37846">
    <property type="entry name" value="YALI0B21296P"/>
    <property type="match status" value="1"/>
</dbReference>
<sequence length="199" mass="22836">MSKNRKNKFGSLAEKKPLIEISEEEQWRLIQESGLLNRINTPDQRTPARTQVTTTDVDDGPPPLAEEIFNALVIIMPHTFFLIMMDILIHHQYAKQPTIRDIADRLVNTFPIMAIFMFYTVRHKDDTIAQLALFLLSLGVGPRMIWLVNRGSWLTNLAQCPQVATIWLYTVVQLRLSLALLSLALIGGWTWWTGLRLLL</sequence>
<dbReference type="InParanoid" id="A0A0D0E3I1"/>
<reference evidence="5" key="2">
    <citation type="submission" date="2015-01" db="EMBL/GenBank/DDBJ databases">
        <title>Evolutionary Origins and Diversification of the Mycorrhizal Mutualists.</title>
        <authorList>
            <consortium name="DOE Joint Genome Institute"/>
            <consortium name="Mycorrhizal Genomics Consortium"/>
            <person name="Kohler A."/>
            <person name="Kuo A."/>
            <person name="Nagy L.G."/>
            <person name="Floudas D."/>
            <person name="Copeland A."/>
            <person name="Barry K.W."/>
            <person name="Cichocki N."/>
            <person name="Veneault-Fourrey C."/>
            <person name="LaButti K."/>
            <person name="Lindquist E.A."/>
            <person name="Lipzen A."/>
            <person name="Lundell T."/>
            <person name="Morin E."/>
            <person name="Murat C."/>
            <person name="Riley R."/>
            <person name="Ohm R."/>
            <person name="Sun H."/>
            <person name="Tunlid A."/>
            <person name="Henrissat B."/>
            <person name="Grigoriev I.V."/>
            <person name="Hibbett D.S."/>
            <person name="Martin F."/>
        </authorList>
    </citation>
    <scope>NUCLEOTIDE SEQUENCE [LARGE SCALE GENOMIC DNA]</scope>
    <source>
        <strain evidence="5">Ve08.2h10</strain>
    </source>
</reference>
<organism evidence="4 5">
    <name type="scientific">Paxillus rubicundulus Ve08.2h10</name>
    <dbReference type="NCBI Taxonomy" id="930991"/>
    <lineage>
        <taxon>Eukaryota</taxon>
        <taxon>Fungi</taxon>
        <taxon>Dikarya</taxon>
        <taxon>Basidiomycota</taxon>
        <taxon>Agaricomycotina</taxon>
        <taxon>Agaricomycetes</taxon>
        <taxon>Agaricomycetidae</taxon>
        <taxon>Boletales</taxon>
        <taxon>Paxilineae</taxon>
        <taxon>Paxillaceae</taxon>
        <taxon>Paxillus</taxon>
    </lineage>
</organism>